<reference evidence="6" key="1">
    <citation type="journal article" date="2017" name="Nat. Microbiol.">
        <title>Global analysis of biosynthetic gene clusters reveals vast potential of secondary metabolite production in Penicillium species.</title>
        <authorList>
            <person name="Nielsen J.C."/>
            <person name="Grijseels S."/>
            <person name="Prigent S."/>
            <person name="Ji B."/>
            <person name="Dainat J."/>
            <person name="Nielsen K.F."/>
            <person name="Frisvad J.C."/>
            <person name="Workman M."/>
            <person name="Nielsen J."/>
        </authorList>
    </citation>
    <scope>NUCLEOTIDE SEQUENCE [LARGE SCALE GENOMIC DNA]</scope>
    <source>
        <strain evidence="6">IBT 11843</strain>
    </source>
</reference>
<evidence type="ECO:0000313" key="6">
    <source>
        <dbReference type="Proteomes" id="UP000191522"/>
    </source>
</evidence>
<dbReference type="SUPFAM" id="SSF53474">
    <property type="entry name" value="alpha/beta-Hydrolases"/>
    <property type="match status" value="1"/>
</dbReference>
<evidence type="ECO:0000256" key="1">
    <source>
        <dbReference type="ARBA" id="ARBA00005964"/>
    </source>
</evidence>
<gene>
    <name evidence="5" type="ORF">PENDEC_c003G00479</name>
</gene>
<dbReference type="Proteomes" id="UP000191522">
    <property type="component" value="Unassembled WGS sequence"/>
</dbReference>
<dbReference type="EC" id="3.1.1.-" evidence="3"/>
<dbReference type="InterPro" id="IPR029058">
    <property type="entry name" value="AB_hydrolase_fold"/>
</dbReference>
<comment type="similarity">
    <text evidence="1 3">Belongs to the type-B carboxylesterase/lipase family.</text>
</comment>
<dbReference type="PROSITE" id="PS00122">
    <property type="entry name" value="CARBOXYLESTERASE_B_1"/>
    <property type="match status" value="1"/>
</dbReference>
<dbReference type="GO" id="GO:0017000">
    <property type="term" value="P:antibiotic biosynthetic process"/>
    <property type="evidence" value="ECO:0007669"/>
    <property type="project" value="UniProtKB-ARBA"/>
</dbReference>
<evidence type="ECO:0000259" key="4">
    <source>
        <dbReference type="Pfam" id="PF00135"/>
    </source>
</evidence>
<evidence type="ECO:0000256" key="3">
    <source>
        <dbReference type="RuleBase" id="RU361235"/>
    </source>
</evidence>
<proteinExistence type="inferred from homology"/>
<dbReference type="PANTHER" id="PTHR43918">
    <property type="entry name" value="ACETYLCHOLINESTERASE"/>
    <property type="match status" value="1"/>
</dbReference>
<feature type="signal peptide" evidence="3">
    <location>
        <begin position="1"/>
        <end position="17"/>
    </location>
</feature>
<dbReference type="InterPro" id="IPR050654">
    <property type="entry name" value="AChE-related_enzymes"/>
</dbReference>
<protein>
    <recommendedName>
        <fullName evidence="3">Carboxylic ester hydrolase</fullName>
        <ecNumber evidence="3">3.1.1.-</ecNumber>
    </recommendedName>
</protein>
<name>A0A1V6PJC3_PENDC</name>
<dbReference type="GO" id="GO:0052689">
    <property type="term" value="F:carboxylic ester hydrolase activity"/>
    <property type="evidence" value="ECO:0007669"/>
    <property type="project" value="TreeGrafter"/>
</dbReference>
<dbReference type="Pfam" id="PF00135">
    <property type="entry name" value="COesterase"/>
    <property type="match status" value="2"/>
</dbReference>
<dbReference type="AlphaFoldDB" id="A0A1V6PJC3"/>
<dbReference type="Gene3D" id="3.40.50.1820">
    <property type="entry name" value="alpha/beta hydrolase"/>
    <property type="match status" value="2"/>
</dbReference>
<organism evidence="5 6">
    <name type="scientific">Penicillium decumbens</name>
    <dbReference type="NCBI Taxonomy" id="69771"/>
    <lineage>
        <taxon>Eukaryota</taxon>
        <taxon>Fungi</taxon>
        <taxon>Dikarya</taxon>
        <taxon>Ascomycota</taxon>
        <taxon>Pezizomycotina</taxon>
        <taxon>Eurotiomycetes</taxon>
        <taxon>Eurotiomycetidae</taxon>
        <taxon>Eurotiales</taxon>
        <taxon>Aspergillaceae</taxon>
        <taxon>Penicillium</taxon>
    </lineage>
</organism>
<keyword evidence="3" id="KW-0732">Signal</keyword>
<evidence type="ECO:0000313" key="5">
    <source>
        <dbReference type="EMBL" id="OQD77081.1"/>
    </source>
</evidence>
<dbReference type="OrthoDB" id="408631at2759"/>
<dbReference type="EMBL" id="MDYL01000003">
    <property type="protein sequence ID" value="OQD77081.1"/>
    <property type="molecule type" value="Genomic_DNA"/>
</dbReference>
<feature type="chain" id="PRO_5011809879" description="Carboxylic ester hydrolase" evidence="3">
    <location>
        <begin position="18"/>
        <end position="568"/>
    </location>
</feature>
<feature type="domain" description="Carboxylesterase type B" evidence="4">
    <location>
        <begin position="169"/>
        <end position="543"/>
    </location>
</feature>
<dbReference type="InterPro" id="IPR019826">
    <property type="entry name" value="Carboxylesterase_B_AS"/>
</dbReference>
<keyword evidence="6" id="KW-1185">Reference proteome</keyword>
<dbReference type="InterPro" id="IPR002018">
    <property type="entry name" value="CarbesteraseB"/>
</dbReference>
<accession>A0A1V6PJC3</accession>
<feature type="domain" description="Carboxylesterase type B" evidence="4">
    <location>
        <begin position="26"/>
        <end position="81"/>
    </location>
</feature>
<dbReference type="STRING" id="69771.A0A1V6PJC3"/>
<dbReference type="OMA" id="MEADTWR"/>
<dbReference type="GO" id="GO:0072330">
    <property type="term" value="P:monocarboxylic acid biosynthetic process"/>
    <property type="evidence" value="ECO:0007669"/>
    <property type="project" value="UniProtKB-ARBA"/>
</dbReference>
<evidence type="ECO:0000256" key="2">
    <source>
        <dbReference type="ARBA" id="ARBA00022801"/>
    </source>
</evidence>
<sequence>MFAYAIGLLAVWGVAHAAPGQPAPTVVVRNGTYVGMHITTYNQDFFLGIPYAQQPVGNLRFTLPQPLNESWSGERDAKEYSDIYGLYLVSPIRSLLDFECHSQVVFCRQKFEAPRGSLDPWRRVLRGSGADKRYNMSAIVGNADKIGTSPCIWTSSCIPILSYLGKPFIAVSLNYRLSAWGFLNSSEVYGSGNTNLGLRDQRLALEWVQENIAAFGGDPSKVTIWGESAGAMSVGYHVTAYGGRDDKLFRAGIMQSDGSIAAGPSNYTTSQSTYDQLVSEVNCTDRVDTLQCLREVPFEALNSVLNGTDGSSEYNFSPVVDGDLIRNWGSIQLNNHDFVKVPILAGSNTDEGTAFGPIGINTTEQWYEYLTDGGFNFQTPTPVVKQILKLYPDDPSQGIPEFLGDKRVPSMGYEWRRTSAFAGDWTMHANRRRQCEAWAETSTPAYCYRFNVHAADTPLLSGVTHFEEVSFVFHNIAGQGYFYGKPFAGVPQSYIDLSSMMTSMWASFIHDLDPNSGVVKKSVHWEAYGKNKPVDLVLNANTTSHMEADTWRKEGIDYINSVAKAFWR</sequence>
<keyword evidence="2 3" id="KW-0378">Hydrolase</keyword>
<dbReference type="PANTHER" id="PTHR43918:SF4">
    <property type="entry name" value="CARBOXYLIC ESTER HYDROLASE"/>
    <property type="match status" value="1"/>
</dbReference>
<comment type="caution">
    <text evidence="5">The sequence shown here is derived from an EMBL/GenBank/DDBJ whole genome shotgun (WGS) entry which is preliminary data.</text>
</comment>